<dbReference type="AlphaFoldDB" id="A0AAE1EF20"/>
<evidence type="ECO:0000313" key="3">
    <source>
        <dbReference type="Proteomes" id="UP001283361"/>
    </source>
</evidence>
<keyword evidence="3" id="KW-1185">Reference proteome</keyword>
<feature type="region of interest" description="Disordered" evidence="1">
    <location>
        <begin position="1"/>
        <end position="21"/>
    </location>
</feature>
<feature type="compositionally biased region" description="Basic and acidic residues" evidence="1">
    <location>
        <begin position="1"/>
        <end position="20"/>
    </location>
</feature>
<proteinExistence type="predicted"/>
<name>A0AAE1EF20_9GAST</name>
<organism evidence="2 3">
    <name type="scientific">Elysia crispata</name>
    <name type="common">lettuce slug</name>
    <dbReference type="NCBI Taxonomy" id="231223"/>
    <lineage>
        <taxon>Eukaryota</taxon>
        <taxon>Metazoa</taxon>
        <taxon>Spiralia</taxon>
        <taxon>Lophotrochozoa</taxon>
        <taxon>Mollusca</taxon>
        <taxon>Gastropoda</taxon>
        <taxon>Heterobranchia</taxon>
        <taxon>Euthyneura</taxon>
        <taxon>Panpulmonata</taxon>
        <taxon>Sacoglossa</taxon>
        <taxon>Placobranchoidea</taxon>
        <taxon>Plakobranchidae</taxon>
        <taxon>Elysia</taxon>
    </lineage>
</organism>
<accession>A0AAE1EF20</accession>
<feature type="region of interest" description="Disordered" evidence="1">
    <location>
        <begin position="53"/>
        <end position="100"/>
    </location>
</feature>
<evidence type="ECO:0000256" key="1">
    <source>
        <dbReference type="SAM" id="MobiDB-lite"/>
    </source>
</evidence>
<reference evidence="2" key="1">
    <citation type="journal article" date="2023" name="G3 (Bethesda)">
        <title>A reference genome for the long-term kleptoplast-retaining sea slug Elysia crispata morphotype clarki.</title>
        <authorList>
            <person name="Eastman K.E."/>
            <person name="Pendleton A.L."/>
            <person name="Shaikh M.A."/>
            <person name="Suttiyut T."/>
            <person name="Ogas R."/>
            <person name="Tomko P."/>
            <person name="Gavelis G."/>
            <person name="Widhalm J.R."/>
            <person name="Wisecaver J.H."/>
        </authorList>
    </citation>
    <scope>NUCLEOTIDE SEQUENCE</scope>
    <source>
        <strain evidence="2">ECLA1</strain>
    </source>
</reference>
<comment type="caution">
    <text evidence="2">The sequence shown here is derived from an EMBL/GenBank/DDBJ whole genome shotgun (WGS) entry which is preliminary data.</text>
</comment>
<protein>
    <submittedName>
        <fullName evidence="2">Uncharacterized protein</fullName>
    </submittedName>
</protein>
<evidence type="ECO:0000313" key="2">
    <source>
        <dbReference type="EMBL" id="KAK3804270.1"/>
    </source>
</evidence>
<feature type="compositionally biased region" description="Basic and acidic residues" evidence="1">
    <location>
        <begin position="75"/>
        <end position="88"/>
    </location>
</feature>
<feature type="compositionally biased region" description="Polar residues" evidence="1">
    <location>
        <begin position="91"/>
        <end position="100"/>
    </location>
</feature>
<feature type="compositionally biased region" description="Polar residues" evidence="1">
    <location>
        <begin position="55"/>
        <end position="66"/>
    </location>
</feature>
<dbReference type="Proteomes" id="UP001283361">
    <property type="component" value="Unassembled WGS sequence"/>
</dbReference>
<sequence length="130" mass="14349">MRKRPDNDAFHDERGAERSLETCSSLLNPSSEILVGKQQGVRNQFLLMSVARPRATSQTSLPTSTVPFDAPRAMFDPHHAHHSDHYITPDRSVTSQSSPDTCPKLDNSLLIFITASAFCTESGQGDCYRG</sequence>
<gene>
    <name evidence="2" type="ORF">RRG08_040777</name>
</gene>
<dbReference type="EMBL" id="JAWDGP010000029">
    <property type="protein sequence ID" value="KAK3804270.1"/>
    <property type="molecule type" value="Genomic_DNA"/>
</dbReference>